<evidence type="ECO:0000313" key="4">
    <source>
        <dbReference type="EMBL" id="GLX76713.1"/>
    </source>
</evidence>
<dbReference type="NCBIfam" id="NF033542">
    <property type="entry name" value="transpos_IS110"/>
    <property type="match status" value="1"/>
</dbReference>
<sequence>MACAKANLPFVVANPAHIKKFAGAIGQHAKTDKLDAQLIAYYGEAIKPKLSMLKPATMQLMSDLLSRRRQLIGLQTMEKNRLKIMPKTISSMINPILTAIKNQLDKLDQKLLKLMESCDDYKTKNMIIQSMPGVGNVVAFNLLSDMPELGYLTNKQASSLIGVAPFNKESGIYQGTRQIRGGRPKIRTAMYMAMMSAIQCNSVFKGTYERLLAAGKPKKTALIACVRKMIVILNSMVRDGVMWAPKMS</sequence>
<dbReference type="Proteomes" id="UP001157186">
    <property type="component" value="Unassembled WGS sequence"/>
</dbReference>
<dbReference type="InterPro" id="IPR047650">
    <property type="entry name" value="Transpos_IS110"/>
</dbReference>
<name>A0ABQ6GL16_9GAMM</name>
<evidence type="ECO:0000256" key="1">
    <source>
        <dbReference type="SAM" id="Coils"/>
    </source>
</evidence>
<feature type="domain" description="Transposase IS116/IS110/IS902 C-terminal" evidence="3">
    <location>
        <begin position="127"/>
        <end position="208"/>
    </location>
</feature>
<comment type="caution">
    <text evidence="4">The sequence shown here is derived from an EMBL/GenBank/DDBJ whole genome shotgun (WGS) entry which is preliminary data.</text>
</comment>
<dbReference type="InterPro" id="IPR003346">
    <property type="entry name" value="Transposase_20"/>
</dbReference>
<keyword evidence="1" id="KW-0175">Coiled coil</keyword>
<feature type="domain" description="Transposase IS110-like N-terminal" evidence="2">
    <location>
        <begin position="5"/>
        <end position="83"/>
    </location>
</feature>
<organism evidence="4 5">
    <name type="scientific">Thalassotalea insulae</name>
    <dbReference type="NCBI Taxonomy" id="2056778"/>
    <lineage>
        <taxon>Bacteria</taxon>
        <taxon>Pseudomonadati</taxon>
        <taxon>Pseudomonadota</taxon>
        <taxon>Gammaproteobacteria</taxon>
        <taxon>Alteromonadales</taxon>
        <taxon>Colwelliaceae</taxon>
        <taxon>Thalassotalea</taxon>
    </lineage>
</organism>
<dbReference type="PANTHER" id="PTHR33055">
    <property type="entry name" value="TRANSPOSASE FOR INSERTION SEQUENCE ELEMENT IS1111A"/>
    <property type="match status" value="1"/>
</dbReference>
<gene>
    <name evidence="4" type="ORF">tinsulaeT_00530</name>
</gene>
<evidence type="ECO:0000259" key="3">
    <source>
        <dbReference type="Pfam" id="PF02371"/>
    </source>
</evidence>
<dbReference type="Pfam" id="PF01548">
    <property type="entry name" value="DEDD_Tnp_IS110"/>
    <property type="match status" value="1"/>
</dbReference>
<accession>A0ABQ6GL16</accession>
<reference evidence="4 5" key="1">
    <citation type="submission" date="2023-03" db="EMBL/GenBank/DDBJ databases">
        <title>Draft genome sequence of Thalassotalea insulae KCTC 62186T.</title>
        <authorList>
            <person name="Sawabe T."/>
        </authorList>
    </citation>
    <scope>NUCLEOTIDE SEQUENCE [LARGE SCALE GENOMIC DNA]</scope>
    <source>
        <strain evidence="4 5">KCTC 62186</strain>
    </source>
</reference>
<protein>
    <submittedName>
        <fullName evidence="4">IS110 family transposase</fullName>
    </submittedName>
</protein>
<dbReference type="PANTHER" id="PTHR33055:SF13">
    <property type="entry name" value="TRANSPOSASE"/>
    <property type="match status" value="1"/>
</dbReference>
<proteinExistence type="predicted"/>
<evidence type="ECO:0000259" key="2">
    <source>
        <dbReference type="Pfam" id="PF01548"/>
    </source>
</evidence>
<evidence type="ECO:0000313" key="5">
    <source>
        <dbReference type="Proteomes" id="UP001157186"/>
    </source>
</evidence>
<keyword evidence="5" id="KW-1185">Reference proteome</keyword>
<dbReference type="InterPro" id="IPR002525">
    <property type="entry name" value="Transp_IS110-like_N"/>
</dbReference>
<dbReference type="Pfam" id="PF02371">
    <property type="entry name" value="Transposase_20"/>
    <property type="match status" value="1"/>
</dbReference>
<feature type="coiled-coil region" evidence="1">
    <location>
        <begin position="97"/>
        <end position="124"/>
    </location>
</feature>
<dbReference type="EMBL" id="BSST01000001">
    <property type="protein sequence ID" value="GLX76713.1"/>
    <property type="molecule type" value="Genomic_DNA"/>
</dbReference>